<dbReference type="RefSeq" id="WP_276304093.1">
    <property type="nucleotide sequence ID" value="NZ_CP119992.1"/>
</dbReference>
<accession>A0ABD6A9F9</accession>
<protein>
    <recommendedName>
        <fullName evidence="1">DUF7511 domain-containing protein</fullName>
    </recommendedName>
</protein>
<dbReference type="AlphaFoldDB" id="A0ABD6A9F9"/>
<gene>
    <name evidence="2" type="ORF">ACFQPE_07515</name>
</gene>
<dbReference type="Pfam" id="PF24351">
    <property type="entry name" value="DUF7511"/>
    <property type="match status" value="1"/>
</dbReference>
<evidence type="ECO:0000259" key="1">
    <source>
        <dbReference type="Pfam" id="PF24351"/>
    </source>
</evidence>
<dbReference type="Proteomes" id="UP001596547">
    <property type="component" value="Unassembled WGS sequence"/>
</dbReference>
<feature type="domain" description="DUF7511" evidence="1">
    <location>
        <begin position="29"/>
        <end position="72"/>
    </location>
</feature>
<dbReference type="GeneID" id="79316711"/>
<dbReference type="EMBL" id="JBHTBF010000002">
    <property type="protein sequence ID" value="MFC7316644.1"/>
    <property type="molecule type" value="Genomic_DNA"/>
</dbReference>
<dbReference type="InterPro" id="IPR055933">
    <property type="entry name" value="DUF7511"/>
</dbReference>
<reference evidence="2 3" key="1">
    <citation type="journal article" date="2019" name="Int. J. Syst. Evol. Microbiol.">
        <title>The Global Catalogue of Microorganisms (GCM) 10K type strain sequencing project: providing services to taxonomists for standard genome sequencing and annotation.</title>
        <authorList>
            <consortium name="The Broad Institute Genomics Platform"/>
            <consortium name="The Broad Institute Genome Sequencing Center for Infectious Disease"/>
            <person name="Wu L."/>
            <person name="Ma J."/>
        </authorList>
    </citation>
    <scope>NUCLEOTIDE SEQUENCE [LARGE SCALE GENOMIC DNA]</scope>
    <source>
        <strain evidence="2 3">PSR21</strain>
    </source>
</reference>
<organism evidence="2 3">
    <name type="scientific">Halomarina halobia</name>
    <dbReference type="NCBI Taxonomy" id="3033386"/>
    <lineage>
        <taxon>Archaea</taxon>
        <taxon>Methanobacteriati</taxon>
        <taxon>Methanobacteriota</taxon>
        <taxon>Stenosarchaea group</taxon>
        <taxon>Halobacteria</taxon>
        <taxon>Halobacteriales</taxon>
        <taxon>Natronomonadaceae</taxon>
        <taxon>Halomarina</taxon>
    </lineage>
</organism>
<keyword evidence="3" id="KW-1185">Reference proteome</keyword>
<name>A0ABD6A9F9_9EURY</name>
<evidence type="ECO:0000313" key="2">
    <source>
        <dbReference type="EMBL" id="MFC7316644.1"/>
    </source>
</evidence>
<proteinExistence type="predicted"/>
<evidence type="ECO:0000313" key="3">
    <source>
        <dbReference type="Proteomes" id="UP001596547"/>
    </source>
</evidence>
<sequence>MSRNDFADGDAPSIVEELRARRGERTMLHRVERRADAPDECTLYPADATAEEITTAWMTASEGSFVPLADAR</sequence>
<comment type="caution">
    <text evidence="2">The sequence shown here is derived from an EMBL/GenBank/DDBJ whole genome shotgun (WGS) entry which is preliminary data.</text>
</comment>